<keyword evidence="2" id="KW-1185">Reference proteome</keyword>
<organism evidence="1 2">
    <name type="scientific">Chaetoceros tenuissimus</name>
    <dbReference type="NCBI Taxonomy" id="426638"/>
    <lineage>
        <taxon>Eukaryota</taxon>
        <taxon>Sar</taxon>
        <taxon>Stramenopiles</taxon>
        <taxon>Ochrophyta</taxon>
        <taxon>Bacillariophyta</taxon>
        <taxon>Coscinodiscophyceae</taxon>
        <taxon>Chaetocerotophycidae</taxon>
        <taxon>Chaetocerotales</taxon>
        <taxon>Chaetocerotaceae</taxon>
        <taxon>Chaetoceros</taxon>
    </lineage>
</organism>
<dbReference type="EMBL" id="BLLK01000029">
    <property type="protein sequence ID" value="GFH49025.1"/>
    <property type="molecule type" value="Genomic_DNA"/>
</dbReference>
<comment type="caution">
    <text evidence="1">The sequence shown here is derived from an EMBL/GenBank/DDBJ whole genome shotgun (WGS) entry which is preliminary data.</text>
</comment>
<sequence>MAQAGKPTKRTRHVDLKVFALQDWVEHDLLAVERINTADNPSDALTKALARTLFYHYIDFLLGKVVPEYAIPQVSNIHCVSAKKAIISFEKDLGLKDLFSYQCYEPF</sequence>
<protein>
    <submittedName>
        <fullName evidence="1">Uncharacterized protein</fullName>
    </submittedName>
</protein>
<dbReference type="AlphaFoldDB" id="A0AAD3H3I1"/>
<dbReference type="Proteomes" id="UP001054902">
    <property type="component" value="Unassembled WGS sequence"/>
</dbReference>
<accession>A0AAD3H3I1</accession>
<gene>
    <name evidence="1" type="ORF">CTEN210_05501</name>
</gene>
<evidence type="ECO:0000313" key="1">
    <source>
        <dbReference type="EMBL" id="GFH49025.1"/>
    </source>
</evidence>
<evidence type="ECO:0000313" key="2">
    <source>
        <dbReference type="Proteomes" id="UP001054902"/>
    </source>
</evidence>
<proteinExistence type="predicted"/>
<reference evidence="1 2" key="1">
    <citation type="journal article" date="2021" name="Sci. Rep.">
        <title>The genome of the diatom Chaetoceros tenuissimus carries an ancient integrated fragment of an extant virus.</title>
        <authorList>
            <person name="Hongo Y."/>
            <person name="Kimura K."/>
            <person name="Takaki Y."/>
            <person name="Yoshida Y."/>
            <person name="Baba S."/>
            <person name="Kobayashi G."/>
            <person name="Nagasaki K."/>
            <person name="Hano T."/>
            <person name="Tomaru Y."/>
        </authorList>
    </citation>
    <scope>NUCLEOTIDE SEQUENCE [LARGE SCALE GENOMIC DNA]</scope>
    <source>
        <strain evidence="1 2">NIES-3715</strain>
    </source>
</reference>
<name>A0AAD3H3I1_9STRA</name>